<dbReference type="Pfam" id="PF00078">
    <property type="entry name" value="RVT_1"/>
    <property type="match status" value="1"/>
</dbReference>
<dbReference type="GO" id="GO:0006508">
    <property type="term" value="P:proteolysis"/>
    <property type="evidence" value="ECO:0007669"/>
    <property type="project" value="UniProtKB-KW"/>
</dbReference>
<dbReference type="Proteomes" id="UP000230233">
    <property type="component" value="Unassembled WGS sequence"/>
</dbReference>
<evidence type="ECO:0000256" key="2">
    <source>
        <dbReference type="ARBA" id="ARBA00022670"/>
    </source>
</evidence>
<dbReference type="CDD" id="cd01650">
    <property type="entry name" value="RT_nLTR_like"/>
    <property type="match status" value="1"/>
</dbReference>
<dbReference type="GO" id="GO:0008234">
    <property type="term" value="F:cysteine-type peptidase activity"/>
    <property type="evidence" value="ECO:0007669"/>
    <property type="project" value="InterPro"/>
</dbReference>
<feature type="compositionally biased region" description="Basic and acidic residues" evidence="4">
    <location>
        <begin position="535"/>
        <end position="552"/>
    </location>
</feature>
<dbReference type="Gene3D" id="3.40.395.10">
    <property type="entry name" value="Adenoviral Proteinase, Chain A"/>
    <property type="match status" value="1"/>
</dbReference>
<feature type="domain" description="Reverse transcriptase" evidence="6">
    <location>
        <begin position="1166"/>
        <end position="1439"/>
    </location>
</feature>
<dbReference type="PROSITE" id="PS50600">
    <property type="entry name" value="ULP_PROTEASE"/>
    <property type="match status" value="1"/>
</dbReference>
<sequence length="1945" mass="221910">MYCSCGQEPQISIAHVNGNIRKEVNVHIVKCTVSCCKNGQKVYTHIIPCEYTNVPSVDSNHVYSRCVGGSPDNQVFIRDENWRMGTQRWIPKRQEEIPAHFPRNIDLHPASLSPRGSGKQKEDGKDYGRAQRSYAEVVTVQKNPKKVQQLKEKTSSQWKDTVKPGKSLDTHRKDVESKRSRRVTWKDQETQKSHKKSKDPKTPWWARMPLMKVDPKAQSKPGAKSSAPGRVGEAKRAHKNEQGTPEAPRSLEVRKVQKPHQQGNWKGGNTGNRGKIAPATPLTRKQRARMRVQQESKPSVPSRKEASKMEPAPSEIRHSWQKPSKRKTSWWKRDSPTRDPRLVAPAFLPKPGRFSRLVGGGDPEESEPEIVIKKLEMKTTDDPLTVTCKMVHPSKALFRCYAEGCTASSRGGYGAEDLKYLTRHIRDAHGMKVQWAYTCGKCRKSTKEFGVKATNWLKTHLSLQHGIQAEHRFKVGKGLKMTTAEILEKTAPSLSNPKRIMKPVNMMNRQMTPEKLEGMIQTRSVVKTLSVLKESSKKIDDSKEDEAKKDAPKQQPRIAGIFKPTARRSLANMVVPGKAVNDSTGRPSIAKEDLKDLSASERVKKVRELSSKQARLSVQGRLSLQPSKPRPSIVPGTMDRKEDLLVMETKEKMNDDSSSEEETLDKTFGIEDWEPKVKRFNTWCLDHETSKEAWLGDEVLKWYTDWLCSNHKEFKPIDPMWWEMYKREGIMYIKQKIISTVTYLFPICEDDHWILVVFNSSSIWYANTLGYEPRGRVKRFMEEMNRTREWFEVPVPEQKDGWNCGVHVCLMAKSIATNHYWYGEEEVRGFRTAMKQMLKEKRYELYSEPPNRPSVSKTPVNRDAVNSDDSDILEIPPDTPISDDTSPKKDVLEKMQKSEPKSVEKTSEESSTSALPKLMEAVVSPPPVLTPKSDPIDPKCQKSKREEASGQREKQRKVPEGKPDELVLKVREWFQSQFKSYEEEGRSFQRLEWLTSALTAAIQKASAGDEQTVEKIEKRCPPPELQEGEMATQTEIKKRPRVKREAKTPDDDQSIMKSYWENRSKTYNKIIGKEAKQCEIPVRKLEEFFTKTTAVTNVPKEILDKVTSRLPEVDVGKWIEDPFTSKEVAAALKKTKDTAPGVDGLRYHHLNWFDPDCKLMTKVFNECRRHRKIPAHWKEAETILLYKGGDESKPDNWRPISLMPTIYKLYSSLWNRRIRSVGGVMSKCQRGFQEREGCNESIGILRSAIDIAKGMRKHLSVAWLDLTNAFGSVPHELIESTLVAYGFPDMVVSVIRDMYRGASIRVKNRSEKTDPIQIKSGVKQGDPISPTLFNMCLENVIRKHLSESSGHHCLSSNIKLLAFADDMAILAGSKEQLQRELDAMDEQCTPLNLIFKPAKCASLVIEFGKIRQHAELKLKGQPIRNLSEKDSYKYLGVQTGIDSRISEMDLIKSVIKDVDTVNRSGLAPPQKLDCLKTFVLPKMTYMYANSIPKITELKVFANMVMRGVKIIHRIPVKGSPLEYIQLPVGKGGLGVACPKITAMTTFLVSTLKKLWSDDPYIRRLYREYLTVVVQYELGKKKEEVTIQDIASYLSNELPSKKDAFGYNCYSRVKEVCRGLSQNQDSPLHTLKFTVVNHNLALLVQATEASSKKIYTEIDIKRLQKNLKNQLLAAQLHRFMVEKPVKSQIVQVIQQYPQSNSFVRTGGKVSIACHNFVHRARLNMLACNFNTYDKSKSKSCRRCGYMIESQMHILQNCTYGMSNLVTARHDAVLHTVKNMIEKGGKKDWKMKIDEEFPGYTRLRPDIFLQSPDKKEVILADVSVPYENGIEAMQASWNRKVEKYEEGFQHLKDQGIKLTVLPIIIGSLGTWWAPTTDSLVELGISKAAVRKAIPELCSTVLEHSKNIYWKHIFGDAYKQVPIRYGFEKPEGNQWKKERNPLPEALED</sequence>
<feature type="domain" description="Ubiquitin-like protease family profile" evidence="5">
    <location>
        <begin position="675"/>
        <end position="815"/>
    </location>
</feature>
<comment type="caution">
    <text evidence="7">The sequence shown here is derived from an EMBL/GenBank/DDBJ whole genome shotgun (WGS) entry which is preliminary data.</text>
</comment>
<evidence type="ECO:0000256" key="3">
    <source>
        <dbReference type="ARBA" id="ARBA00022801"/>
    </source>
</evidence>
<feature type="region of interest" description="Disordered" evidence="4">
    <location>
        <begin position="535"/>
        <end position="555"/>
    </location>
</feature>
<evidence type="ECO:0000313" key="8">
    <source>
        <dbReference type="Proteomes" id="UP000230233"/>
    </source>
</evidence>
<feature type="region of interest" description="Disordered" evidence="4">
    <location>
        <begin position="1031"/>
        <end position="1051"/>
    </location>
</feature>
<evidence type="ECO:0000256" key="1">
    <source>
        <dbReference type="ARBA" id="ARBA00005234"/>
    </source>
</evidence>
<feature type="compositionally biased region" description="Basic and acidic residues" evidence="4">
    <location>
        <begin position="119"/>
        <end position="129"/>
    </location>
</feature>
<feature type="compositionally biased region" description="Basic and acidic residues" evidence="4">
    <location>
        <begin position="149"/>
        <end position="192"/>
    </location>
</feature>
<keyword evidence="2" id="KW-0645">Protease</keyword>
<feature type="compositionally biased region" description="Basic and acidic residues" evidence="4">
    <location>
        <begin position="885"/>
        <end position="908"/>
    </location>
</feature>
<feature type="compositionally biased region" description="Basic residues" evidence="4">
    <location>
        <begin position="319"/>
        <end position="330"/>
    </location>
</feature>
<keyword evidence="8" id="KW-1185">Reference proteome</keyword>
<evidence type="ECO:0000259" key="5">
    <source>
        <dbReference type="PROSITE" id="PS50600"/>
    </source>
</evidence>
<keyword evidence="3" id="KW-0378">Hydrolase</keyword>
<feature type="compositionally biased region" description="Basic and acidic residues" evidence="4">
    <location>
        <begin position="331"/>
        <end position="341"/>
    </location>
</feature>
<dbReference type="OrthoDB" id="8195432at2759"/>
<dbReference type="InterPro" id="IPR000477">
    <property type="entry name" value="RT_dom"/>
</dbReference>
<dbReference type="SUPFAM" id="SSF54001">
    <property type="entry name" value="Cysteine proteinases"/>
    <property type="match status" value="1"/>
</dbReference>
<dbReference type="PROSITE" id="PS50878">
    <property type="entry name" value="RT_POL"/>
    <property type="match status" value="1"/>
</dbReference>
<feature type="compositionally biased region" description="Basic and acidic residues" evidence="4">
    <location>
        <begin position="232"/>
        <end position="241"/>
    </location>
</feature>
<evidence type="ECO:0000259" key="6">
    <source>
        <dbReference type="PROSITE" id="PS50878"/>
    </source>
</evidence>
<name>A0A2G5S9U8_9PELO</name>
<reference evidence="8" key="1">
    <citation type="submission" date="2017-10" db="EMBL/GenBank/DDBJ databases">
        <title>Rapid genome shrinkage in a self-fertile nematode reveals novel sperm competition proteins.</title>
        <authorList>
            <person name="Yin D."/>
            <person name="Schwarz E.M."/>
            <person name="Thomas C.G."/>
            <person name="Felde R.L."/>
            <person name="Korf I.F."/>
            <person name="Cutter A.D."/>
            <person name="Schartner C.M."/>
            <person name="Ralston E.J."/>
            <person name="Meyer B.J."/>
            <person name="Haag E.S."/>
        </authorList>
    </citation>
    <scope>NUCLEOTIDE SEQUENCE [LARGE SCALE GENOMIC DNA]</scope>
    <source>
        <strain evidence="8">JU1422</strain>
    </source>
</reference>
<feature type="region of interest" description="Disordered" evidence="4">
    <location>
        <begin position="844"/>
        <end position="962"/>
    </location>
</feature>
<proteinExistence type="inferred from homology"/>
<dbReference type="InterPro" id="IPR003653">
    <property type="entry name" value="Peptidase_C48_C"/>
</dbReference>
<accession>A0A2G5S9U8</accession>
<dbReference type="STRING" id="1611254.A0A2G5S9U8"/>
<dbReference type="InterPro" id="IPR043502">
    <property type="entry name" value="DNA/RNA_pol_sf"/>
</dbReference>
<protein>
    <recommendedName>
        <fullName evidence="9">Reverse transcriptase domain-containing protein</fullName>
    </recommendedName>
</protein>
<dbReference type="EMBL" id="PDUG01000039">
    <property type="protein sequence ID" value="PIC11848.1"/>
    <property type="molecule type" value="Genomic_DNA"/>
</dbReference>
<dbReference type="InterPro" id="IPR038765">
    <property type="entry name" value="Papain-like_cys_pep_sf"/>
</dbReference>
<organism evidence="7 8">
    <name type="scientific">Caenorhabditis nigoni</name>
    <dbReference type="NCBI Taxonomy" id="1611254"/>
    <lineage>
        <taxon>Eukaryota</taxon>
        <taxon>Metazoa</taxon>
        <taxon>Ecdysozoa</taxon>
        <taxon>Nematoda</taxon>
        <taxon>Chromadorea</taxon>
        <taxon>Rhabditida</taxon>
        <taxon>Rhabditina</taxon>
        <taxon>Rhabditomorpha</taxon>
        <taxon>Rhabditoidea</taxon>
        <taxon>Rhabditidae</taxon>
        <taxon>Peloderinae</taxon>
        <taxon>Caenorhabditis</taxon>
    </lineage>
</organism>
<feature type="region of interest" description="Disordered" evidence="4">
    <location>
        <begin position="101"/>
        <end position="347"/>
    </location>
</feature>
<dbReference type="SUPFAM" id="SSF56672">
    <property type="entry name" value="DNA/RNA polymerases"/>
    <property type="match status" value="1"/>
</dbReference>
<gene>
    <name evidence="7" type="ORF">B9Z55_028810</name>
</gene>
<evidence type="ECO:0000256" key="4">
    <source>
        <dbReference type="SAM" id="MobiDB-lite"/>
    </source>
</evidence>
<evidence type="ECO:0000313" key="7">
    <source>
        <dbReference type="EMBL" id="PIC11848.1"/>
    </source>
</evidence>
<evidence type="ECO:0008006" key="9">
    <source>
        <dbReference type="Google" id="ProtNLM"/>
    </source>
</evidence>
<dbReference type="PANTHER" id="PTHR19446">
    <property type="entry name" value="REVERSE TRANSCRIPTASES"/>
    <property type="match status" value="1"/>
</dbReference>
<comment type="similarity">
    <text evidence="1">Belongs to the peptidase C48 family.</text>
</comment>
<feature type="compositionally biased region" description="Basic and acidic residues" evidence="4">
    <location>
        <begin position="934"/>
        <end position="962"/>
    </location>
</feature>